<sequence length="171" mass="19058">MIFSFFSFHHTSHNRDSEVGIMEIKKSKRQREIAYHQDAPSGIAGCSEKKAVMGEGGPEAEKKLAGAAKALPSDEEVEEFFAILKRVHEAVLYFNCRGHGGAGNRRWSTALEAEVVAMVCGKEEEVNEQEEVDNPLQVDDKEIDEDEEEEEMDGDVGHHLFDLNSSPKDGH</sequence>
<accession>A0AAN7QGL1</accession>
<keyword evidence="3" id="KW-1185">Reference proteome</keyword>
<dbReference type="InterPro" id="IPR034577">
    <property type="entry name" value="NIMIN-2"/>
</dbReference>
<evidence type="ECO:0000256" key="1">
    <source>
        <dbReference type="SAM" id="MobiDB-lite"/>
    </source>
</evidence>
<dbReference type="Proteomes" id="UP001346149">
    <property type="component" value="Unassembled WGS sequence"/>
</dbReference>
<comment type="caution">
    <text evidence="2">The sequence shown here is derived from an EMBL/GenBank/DDBJ whole genome shotgun (WGS) entry which is preliminary data.</text>
</comment>
<proteinExistence type="predicted"/>
<dbReference type="GO" id="GO:0010112">
    <property type="term" value="P:regulation of systemic acquired resistance"/>
    <property type="evidence" value="ECO:0007669"/>
    <property type="project" value="InterPro"/>
</dbReference>
<dbReference type="PANTHER" id="PTHR35735">
    <property type="entry name" value="PROTEIN NIM1-INTERACTING 2"/>
    <property type="match status" value="1"/>
</dbReference>
<gene>
    <name evidence="2" type="ORF">SAY86_015121</name>
</gene>
<dbReference type="PANTHER" id="PTHR35735:SF8">
    <property type="entry name" value="PROTEIN NIM1-INTERACTING 2"/>
    <property type="match status" value="1"/>
</dbReference>
<protein>
    <submittedName>
        <fullName evidence="2">Uncharacterized protein</fullName>
    </submittedName>
</protein>
<name>A0AAN7QGL1_TRANT</name>
<feature type="region of interest" description="Disordered" evidence="1">
    <location>
        <begin position="124"/>
        <end position="171"/>
    </location>
</feature>
<feature type="compositionally biased region" description="Acidic residues" evidence="1">
    <location>
        <begin position="141"/>
        <end position="154"/>
    </location>
</feature>
<dbReference type="AlphaFoldDB" id="A0AAN7QGL1"/>
<reference evidence="2 3" key="1">
    <citation type="journal article" date="2023" name="Hortic Res">
        <title>Pangenome of water caltrop reveals structural variations and asymmetric subgenome divergence after allopolyploidization.</title>
        <authorList>
            <person name="Zhang X."/>
            <person name="Chen Y."/>
            <person name="Wang L."/>
            <person name="Yuan Y."/>
            <person name="Fang M."/>
            <person name="Shi L."/>
            <person name="Lu R."/>
            <person name="Comes H.P."/>
            <person name="Ma Y."/>
            <person name="Chen Y."/>
            <person name="Huang G."/>
            <person name="Zhou Y."/>
            <person name="Zheng Z."/>
            <person name="Qiu Y."/>
        </authorList>
    </citation>
    <scope>NUCLEOTIDE SEQUENCE [LARGE SCALE GENOMIC DNA]</scope>
    <source>
        <strain evidence="2">F231</strain>
    </source>
</reference>
<evidence type="ECO:0000313" key="3">
    <source>
        <dbReference type="Proteomes" id="UP001346149"/>
    </source>
</evidence>
<dbReference type="EMBL" id="JAXQNO010000022">
    <property type="protein sequence ID" value="KAK4767371.1"/>
    <property type="molecule type" value="Genomic_DNA"/>
</dbReference>
<organism evidence="2 3">
    <name type="scientific">Trapa natans</name>
    <name type="common">Water chestnut</name>
    <dbReference type="NCBI Taxonomy" id="22666"/>
    <lineage>
        <taxon>Eukaryota</taxon>
        <taxon>Viridiplantae</taxon>
        <taxon>Streptophyta</taxon>
        <taxon>Embryophyta</taxon>
        <taxon>Tracheophyta</taxon>
        <taxon>Spermatophyta</taxon>
        <taxon>Magnoliopsida</taxon>
        <taxon>eudicotyledons</taxon>
        <taxon>Gunneridae</taxon>
        <taxon>Pentapetalae</taxon>
        <taxon>rosids</taxon>
        <taxon>malvids</taxon>
        <taxon>Myrtales</taxon>
        <taxon>Lythraceae</taxon>
        <taxon>Trapa</taxon>
    </lineage>
</organism>
<evidence type="ECO:0000313" key="2">
    <source>
        <dbReference type="EMBL" id="KAK4767371.1"/>
    </source>
</evidence>